<keyword evidence="3" id="KW-0969">Cilium</keyword>
<feature type="domain" description="Flagellar hook-length control protein-like C-terminal" evidence="2">
    <location>
        <begin position="349"/>
        <end position="416"/>
    </location>
</feature>
<dbReference type="Gene3D" id="3.30.750.140">
    <property type="match status" value="1"/>
</dbReference>
<gene>
    <name evidence="3" type="ORF">HCU74_05080</name>
</gene>
<dbReference type="EMBL" id="JAAWWK010000002">
    <property type="protein sequence ID" value="NKI16793.1"/>
    <property type="molecule type" value="Genomic_DNA"/>
</dbReference>
<keyword evidence="3" id="KW-0282">Flagellum</keyword>
<feature type="region of interest" description="Disordered" evidence="1">
    <location>
        <begin position="191"/>
        <end position="271"/>
    </location>
</feature>
<dbReference type="RefSeq" id="WP_168449344.1">
    <property type="nucleotide sequence ID" value="NZ_JAAWWK010000002.1"/>
</dbReference>
<keyword evidence="3" id="KW-0966">Cell projection</keyword>
<protein>
    <submittedName>
        <fullName evidence="3">Flagellar hook-length control protein FliK</fullName>
    </submittedName>
</protein>
<sequence>MVIINPSVNTNPASLVRPSGPAPVLAVDRVLNAVVLGQRAQHLYELASGNLRMTAESQTPLRNGEQLQLKVTGQDAQQRPVLQVLSQDNRANIAPMLRNTLPLQQPLTQLAASLEQLVQNLPSRPALQAALASFIGVTPSRQQLGDPEQLRRVIQNSGQFLESSILANNSSSGDLKTALLRLATQLEQARAQAGTTANNAAQGKPLPQSYGPPATLAKPTDAASTPDPANSPAALAKAAGSPASAYQSMRPNTELPGQLGPQARLAAAPTTDTDTALKQLLQNVRGAIARQDAHQLLHLQSREPGSQQYFIELPVHDRDGIDIWQLHLHQQARHQHDREDAAPTSSPRKQAPSWTITLNFDLPGLGPMKAHVHQQEEAVSIHFTAEQASTLTLLEHFRHELTARLNSQGITDLDLHCDCAKVSPHSTSLGDQPLLDDKA</sequence>
<evidence type="ECO:0000313" key="4">
    <source>
        <dbReference type="Proteomes" id="UP000765845"/>
    </source>
</evidence>
<proteinExistence type="predicted"/>
<feature type="region of interest" description="Disordered" evidence="1">
    <location>
        <begin position="332"/>
        <end position="352"/>
    </location>
</feature>
<dbReference type="Proteomes" id="UP000765845">
    <property type="component" value="Unassembled WGS sequence"/>
</dbReference>
<keyword evidence="4" id="KW-1185">Reference proteome</keyword>
<name>A0ABX1GE11_9GAMM</name>
<dbReference type="Pfam" id="PF02120">
    <property type="entry name" value="Flg_hook"/>
    <property type="match status" value="1"/>
</dbReference>
<feature type="compositionally biased region" description="Low complexity" evidence="1">
    <location>
        <begin position="228"/>
        <end position="245"/>
    </location>
</feature>
<evidence type="ECO:0000256" key="1">
    <source>
        <dbReference type="SAM" id="MobiDB-lite"/>
    </source>
</evidence>
<feature type="compositionally biased region" description="Polar residues" evidence="1">
    <location>
        <begin position="343"/>
        <end position="352"/>
    </location>
</feature>
<dbReference type="InterPro" id="IPR021136">
    <property type="entry name" value="Flagellar_hook_control-like_C"/>
</dbReference>
<organism evidence="3 4">
    <name type="scientific">Spongiibacter thalassae</name>
    <dbReference type="NCBI Taxonomy" id="2721624"/>
    <lineage>
        <taxon>Bacteria</taxon>
        <taxon>Pseudomonadati</taxon>
        <taxon>Pseudomonadota</taxon>
        <taxon>Gammaproteobacteria</taxon>
        <taxon>Cellvibrionales</taxon>
        <taxon>Spongiibacteraceae</taxon>
        <taxon>Spongiibacter</taxon>
    </lineage>
</organism>
<comment type="caution">
    <text evidence="3">The sequence shown here is derived from an EMBL/GenBank/DDBJ whole genome shotgun (WGS) entry which is preliminary data.</text>
</comment>
<evidence type="ECO:0000259" key="2">
    <source>
        <dbReference type="Pfam" id="PF02120"/>
    </source>
</evidence>
<dbReference type="InterPro" id="IPR038610">
    <property type="entry name" value="FliK-like_C_sf"/>
</dbReference>
<evidence type="ECO:0000313" key="3">
    <source>
        <dbReference type="EMBL" id="NKI16793.1"/>
    </source>
</evidence>
<accession>A0ABX1GE11</accession>
<reference evidence="3 4" key="1">
    <citation type="submission" date="2020-04" db="EMBL/GenBank/DDBJ databases">
        <authorList>
            <person name="Yoon J."/>
        </authorList>
    </citation>
    <scope>NUCLEOTIDE SEQUENCE [LARGE SCALE GENOMIC DNA]</scope>
    <source>
        <strain evidence="3 4">KMU-166</strain>
    </source>
</reference>
<feature type="compositionally biased region" description="Low complexity" evidence="1">
    <location>
        <begin position="191"/>
        <end position="203"/>
    </location>
</feature>